<dbReference type="InterPro" id="IPR018666">
    <property type="entry name" value="DUF2125"/>
</dbReference>
<organism evidence="2 3">
    <name type="scientific">Methylobacterium komagatae</name>
    <dbReference type="NCBI Taxonomy" id="374425"/>
    <lineage>
        <taxon>Bacteria</taxon>
        <taxon>Pseudomonadati</taxon>
        <taxon>Pseudomonadota</taxon>
        <taxon>Alphaproteobacteria</taxon>
        <taxon>Hyphomicrobiales</taxon>
        <taxon>Methylobacteriaceae</taxon>
        <taxon>Methylobacterium</taxon>
    </lineage>
</organism>
<evidence type="ECO:0000313" key="2">
    <source>
        <dbReference type="EMBL" id="MFC6789778.1"/>
    </source>
</evidence>
<dbReference type="RefSeq" id="WP_378968979.1">
    <property type="nucleotide sequence ID" value="NZ_JBHSWN010000001.1"/>
</dbReference>
<keyword evidence="1" id="KW-0812">Transmembrane</keyword>
<keyword evidence="1" id="KW-1133">Transmembrane helix</keyword>
<sequence length="370" mass="39163">MTQGMDGRNGTAQLQARTRRRGRLGLFLPYILLALIVAAWSVAWFWIRGKAEGEMDAWMAREASAGRTWTCQDRSLTGFPFRLELRCAGLTLSRSDGSFRLGPTTVVSQIYQPRLVVFESKGPFHAEQGDLTGDASWSALQGSFHGTADGFTRASLVVDAPKVSVAGAEPQPITVQGRHLELHARPSPARYASDGAVDTNLQLSQAAVPALDVLTGSSAPVDASLDATITRATVIGTRAVPRELETWRQAGGVLELTSLALAKGDQRVQAKGEIALDDAHRPTGQIDLRAAGVDALIGNVVGQRFGSKEGALVGQLVGGLLGLGRGAARPDQAPQGSGPPLKPLPPLKLMGGQVLFSGFPLPNVRVPPLY</sequence>
<accession>A0ABW2BHB4</accession>
<keyword evidence="1" id="KW-0472">Membrane</keyword>
<dbReference type="EMBL" id="JBHSWN010000001">
    <property type="protein sequence ID" value="MFC6789778.1"/>
    <property type="molecule type" value="Genomic_DNA"/>
</dbReference>
<proteinExistence type="predicted"/>
<protein>
    <submittedName>
        <fullName evidence="2">DUF2125 domain-containing protein</fullName>
    </submittedName>
</protein>
<evidence type="ECO:0000256" key="1">
    <source>
        <dbReference type="SAM" id="Phobius"/>
    </source>
</evidence>
<name>A0ABW2BHB4_9HYPH</name>
<dbReference type="Pfam" id="PF09898">
    <property type="entry name" value="DUF2125"/>
    <property type="match status" value="1"/>
</dbReference>
<comment type="caution">
    <text evidence="2">The sequence shown here is derived from an EMBL/GenBank/DDBJ whole genome shotgun (WGS) entry which is preliminary data.</text>
</comment>
<gene>
    <name evidence="2" type="ORF">ACFQE0_09220</name>
</gene>
<feature type="transmembrane region" description="Helical" evidence="1">
    <location>
        <begin position="27"/>
        <end position="47"/>
    </location>
</feature>
<evidence type="ECO:0000313" key="3">
    <source>
        <dbReference type="Proteomes" id="UP001596292"/>
    </source>
</evidence>
<keyword evidence="3" id="KW-1185">Reference proteome</keyword>
<dbReference type="Proteomes" id="UP001596292">
    <property type="component" value="Unassembled WGS sequence"/>
</dbReference>
<reference evidence="3" key="1">
    <citation type="journal article" date="2019" name="Int. J. Syst. Evol. Microbiol.">
        <title>The Global Catalogue of Microorganisms (GCM) 10K type strain sequencing project: providing services to taxonomists for standard genome sequencing and annotation.</title>
        <authorList>
            <consortium name="The Broad Institute Genomics Platform"/>
            <consortium name="The Broad Institute Genome Sequencing Center for Infectious Disease"/>
            <person name="Wu L."/>
            <person name="Ma J."/>
        </authorList>
    </citation>
    <scope>NUCLEOTIDE SEQUENCE [LARGE SCALE GENOMIC DNA]</scope>
    <source>
        <strain evidence="3">CCUG 48316</strain>
    </source>
</reference>